<evidence type="ECO:0000313" key="19">
    <source>
        <dbReference type="Proteomes" id="UP000499080"/>
    </source>
</evidence>
<reference evidence="18 19" key="1">
    <citation type="journal article" date="2019" name="Sci. Rep.">
        <title>Orb-weaving spider Araneus ventricosus genome elucidates the spidroin gene catalogue.</title>
        <authorList>
            <person name="Kono N."/>
            <person name="Nakamura H."/>
            <person name="Ohtoshi R."/>
            <person name="Moran D.A.P."/>
            <person name="Shinohara A."/>
            <person name="Yoshida Y."/>
            <person name="Fujiwara M."/>
            <person name="Mori M."/>
            <person name="Tomita M."/>
            <person name="Arakawa K."/>
        </authorList>
    </citation>
    <scope>NUCLEOTIDE SEQUENCE [LARGE SCALE GENOMIC DNA]</scope>
</reference>
<evidence type="ECO:0000256" key="9">
    <source>
        <dbReference type="ARBA" id="ARBA00022840"/>
    </source>
</evidence>
<sequence>MEKGSWRIITEEEKVPDKLSGIKGEEERTYQKLLKDYNLRKDRASSVIYLLSEKEYRLLIAGIEDPVKAWKILEEHFRPDSRARAIGLADEFFSCRVCPDEDIGIYAARLKHISAQLADCDKPIKDWYHALQLIRYLPSEYAGIVQAIYRWKDEDFKTDKVLSELLAEEARLKQSNKDQEVLACLAKINSSRPLKVITRKIPSGNHDQVELTSKVKGRQRKNQKKRPRSFSRKRQNTSLVTDANATTSLPPGTWIFDTAATSHLSCDKDSMLNYRPVKGAEVSVAIGGMTCPVEGTGEVELEFYKNGKIRSNKPLELLHMDLCGPIQNVAIGGYRYFLTITDDYSRKVNVYPVKEKRDVFKCFSSHQNRVERYLNSKIISIPTDNGLEFCNSEFEVLLEEQGIKVECTNTYMPKQNGVSERYNYTAMDCVKAMLNDSGLGNHFWVEALFCLTYA</sequence>
<feature type="compositionally biased region" description="Basic residues" evidence="16">
    <location>
        <begin position="215"/>
        <end position="235"/>
    </location>
</feature>
<keyword evidence="7" id="KW-0255">Endonuclease</keyword>
<dbReference type="InterPro" id="IPR039537">
    <property type="entry name" value="Retrotran_Ty1/copia-like"/>
</dbReference>
<evidence type="ECO:0000256" key="14">
    <source>
        <dbReference type="ARBA" id="ARBA00023113"/>
    </source>
</evidence>
<feature type="domain" description="Integrase catalytic" evidence="17">
    <location>
        <begin position="310"/>
        <end position="454"/>
    </location>
</feature>
<keyword evidence="13" id="KW-0548">Nucleotidyltransferase</keyword>
<evidence type="ECO:0000256" key="15">
    <source>
        <dbReference type="ARBA" id="ARBA00023172"/>
    </source>
</evidence>
<dbReference type="GO" id="GO:0015074">
    <property type="term" value="P:DNA integration"/>
    <property type="evidence" value="ECO:0007669"/>
    <property type="project" value="UniProtKB-KW"/>
</dbReference>
<protein>
    <submittedName>
        <fullName evidence="18">Retrovirus-related Pol polyprotein from transposon TNT 1-94</fullName>
    </submittedName>
</protein>
<evidence type="ECO:0000256" key="1">
    <source>
        <dbReference type="ARBA" id="ARBA00002180"/>
    </source>
</evidence>
<dbReference type="InterPro" id="IPR054722">
    <property type="entry name" value="PolX-like_BBD"/>
</dbReference>
<keyword evidence="10" id="KW-0460">Magnesium</keyword>
<keyword evidence="4" id="KW-0540">Nuclease</keyword>
<dbReference type="Pfam" id="PF22936">
    <property type="entry name" value="Pol_BBD"/>
    <property type="match status" value="1"/>
</dbReference>
<keyword evidence="5" id="KW-0479">Metal-binding</keyword>
<evidence type="ECO:0000256" key="10">
    <source>
        <dbReference type="ARBA" id="ARBA00022842"/>
    </source>
</evidence>
<dbReference type="GO" id="GO:0005524">
    <property type="term" value="F:ATP binding"/>
    <property type="evidence" value="ECO:0007669"/>
    <property type="project" value="UniProtKB-KW"/>
</dbReference>
<dbReference type="Pfam" id="PF14223">
    <property type="entry name" value="Retrotran_gag_2"/>
    <property type="match status" value="1"/>
</dbReference>
<keyword evidence="6" id="KW-0547">Nucleotide-binding</keyword>
<evidence type="ECO:0000256" key="16">
    <source>
        <dbReference type="SAM" id="MobiDB-lite"/>
    </source>
</evidence>
<keyword evidence="2" id="KW-1188">Viral release from host cell</keyword>
<dbReference type="Pfam" id="PF00665">
    <property type="entry name" value="rve"/>
    <property type="match status" value="1"/>
</dbReference>
<keyword evidence="12" id="KW-0695">RNA-directed DNA polymerase</keyword>
<evidence type="ECO:0000256" key="11">
    <source>
        <dbReference type="ARBA" id="ARBA00022908"/>
    </source>
</evidence>
<dbReference type="GO" id="GO:0046872">
    <property type="term" value="F:metal ion binding"/>
    <property type="evidence" value="ECO:0007669"/>
    <property type="project" value="UniProtKB-KW"/>
</dbReference>
<evidence type="ECO:0000259" key="17">
    <source>
        <dbReference type="PROSITE" id="PS50994"/>
    </source>
</evidence>
<evidence type="ECO:0000256" key="12">
    <source>
        <dbReference type="ARBA" id="ARBA00022918"/>
    </source>
</evidence>
<dbReference type="InterPro" id="IPR036397">
    <property type="entry name" value="RNaseH_sf"/>
</dbReference>
<dbReference type="GO" id="GO:0004519">
    <property type="term" value="F:endonuclease activity"/>
    <property type="evidence" value="ECO:0007669"/>
    <property type="project" value="UniProtKB-KW"/>
</dbReference>
<dbReference type="Gene3D" id="3.30.420.10">
    <property type="entry name" value="Ribonuclease H-like superfamily/Ribonuclease H"/>
    <property type="match status" value="1"/>
</dbReference>
<keyword evidence="13" id="KW-0808">Transferase</keyword>
<dbReference type="GO" id="GO:0003964">
    <property type="term" value="F:RNA-directed DNA polymerase activity"/>
    <property type="evidence" value="ECO:0007669"/>
    <property type="project" value="UniProtKB-KW"/>
</dbReference>
<dbReference type="OrthoDB" id="97058at2759"/>
<evidence type="ECO:0000313" key="18">
    <source>
        <dbReference type="EMBL" id="GBM82632.1"/>
    </source>
</evidence>
<keyword evidence="13" id="KW-0239">DNA-directed DNA polymerase</keyword>
<evidence type="ECO:0000256" key="8">
    <source>
        <dbReference type="ARBA" id="ARBA00022801"/>
    </source>
</evidence>
<dbReference type="GO" id="GO:0003676">
    <property type="term" value="F:nucleic acid binding"/>
    <property type="evidence" value="ECO:0007669"/>
    <property type="project" value="InterPro"/>
</dbReference>
<evidence type="ECO:0000256" key="5">
    <source>
        <dbReference type="ARBA" id="ARBA00022723"/>
    </source>
</evidence>
<organism evidence="18 19">
    <name type="scientific">Araneus ventricosus</name>
    <name type="common">Orbweaver spider</name>
    <name type="synonym">Epeira ventricosa</name>
    <dbReference type="NCBI Taxonomy" id="182803"/>
    <lineage>
        <taxon>Eukaryota</taxon>
        <taxon>Metazoa</taxon>
        <taxon>Ecdysozoa</taxon>
        <taxon>Arthropoda</taxon>
        <taxon>Chelicerata</taxon>
        <taxon>Arachnida</taxon>
        <taxon>Araneae</taxon>
        <taxon>Araneomorphae</taxon>
        <taxon>Entelegynae</taxon>
        <taxon>Araneoidea</taxon>
        <taxon>Araneidae</taxon>
        <taxon>Araneus</taxon>
    </lineage>
</organism>
<dbReference type="PROSITE" id="PS50994">
    <property type="entry name" value="INTEGRASE"/>
    <property type="match status" value="1"/>
</dbReference>
<keyword evidence="19" id="KW-1185">Reference proteome</keyword>
<evidence type="ECO:0000256" key="2">
    <source>
        <dbReference type="ARBA" id="ARBA00022612"/>
    </source>
</evidence>
<dbReference type="PANTHER" id="PTHR42648">
    <property type="entry name" value="TRANSPOSASE, PUTATIVE-RELATED"/>
    <property type="match status" value="1"/>
</dbReference>
<keyword evidence="15" id="KW-0233">DNA recombination</keyword>
<dbReference type="GO" id="GO:0008233">
    <property type="term" value="F:peptidase activity"/>
    <property type="evidence" value="ECO:0007669"/>
    <property type="project" value="UniProtKB-KW"/>
</dbReference>
<keyword evidence="14" id="KW-0917">Virion maturation</keyword>
<dbReference type="InterPro" id="IPR001584">
    <property type="entry name" value="Integrase_cat-core"/>
</dbReference>
<keyword evidence="3" id="KW-0645">Protease</keyword>
<evidence type="ECO:0000256" key="7">
    <source>
        <dbReference type="ARBA" id="ARBA00022759"/>
    </source>
</evidence>
<dbReference type="GO" id="GO:0003887">
    <property type="term" value="F:DNA-directed DNA polymerase activity"/>
    <property type="evidence" value="ECO:0007669"/>
    <property type="project" value="UniProtKB-KW"/>
</dbReference>
<evidence type="ECO:0000256" key="13">
    <source>
        <dbReference type="ARBA" id="ARBA00022932"/>
    </source>
</evidence>
<evidence type="ECO:0000256" key="4">
    <source>
        <dbReference type="ARBA" id="ARBA00022722"/>
    </source>
</evidence>
<comment type="function">
    <text evidence="1">The aspartyl protease (PR) mediates the proteolytic cleavages of the Gag and Gag-Pol polyproteins after assembly of the VLP.</text>
</comment>
<dbReference type="EMBL" id="BGPR01003022">
    <property type="protein sequence ID" value="GBM82632.1"/>
    <property type="molecule type" value="Genomic_DNA"/>
</dbReference>
<proteinExistence type="predicted"/>
<evidence type="ECO:0000256" key="3">
    <source>
        <dbReference type="ARBA" id="ARBA00022670"/>
    </source>
</evidence>
<dbReference type="AlphaFoldDB" id="A0A4Y2J0G1"/>
<feature type="compositionally biased region" description="Polar residues" evidence="16">
    <location>
        <begin position="236"/>
        <end position="245"/>
    </location>
</feature>
<keyword evidence="8" id="KW-0378">Hydrolase</keyword>
<dbReference type="GO" id="GO:0006310">
    <property type="term" value="P:DNA recombination"/>
    <property type="evidence" value="ECO:0007669"/>
    <property type="project" value="UniProtKB-KW"/>
</dbReference>
<keyword evidence="11" id="KW-0229">DNA integration</keyword>
<feature type="region of interest" description="Disordered" evidence="16">
    <location>
        <begin position="207"/>
        <end position="245"/>
    </location>
</feature>
<gene>
    <name evidence="18" type="primary">POLX_343</name>
    <name evidence="18" type="ORF">AVEN_26812_1</name>
</gene>
<dbReference type="PANTHER" id="PTHR42648:SF11">
    <property type="entry name" value="TRANSPOSON TY4-P GAG-POL POLYPROTEIN"/>
    <property type="match status" value="1"/>
</dbReference>
<keyword evidence="9" id="KW-0067">ATP-binding</keyword>
<dbReference type="InterPro" id="IPR012337">
    <property type="entry name" value="RNaseH-like_sf"/>
</dbReference>
<name>A0A4Y2J0G1_ARAVE</name>
<comment type="caution">
    <text evidence="18">The sequence shown here is derived from an EMBL/GenBank/DDBJ whole genome shotgun (WGS) entry which is preliminary data.</text>
</comment>
<dbReference type="SUPFAM" id="SSF53098">
    <property type="entry name" value="Ribonuclease H-like"/>
    <property type="match status" value="1"/>
</dbReference>
<accession>A0A4Y2J0G1</accession>
<dbReference type="Proteomes" id="UP000499080">
    <property type="component" value="Unassembled WGS sequence"/>
</dbReference>
<dbReference type="GO" id="GO:0006508">
    <property type="term" value="P:proteolysis"/>
    <property type="evidence" value="ECO:0007669"/>
    <property type="project" value="UniProtKB-KW"/>
</dbReference>
<evidence type="ECO:0000256" key="6">
    <source>
        <dbReference type="ARBA" id="ARBA00022741"/>
    </source>
</evidence>